<sequence>MTKIYLATISALALGLGGTALAQEADSASPTSQDERQVMDGQTGAEDTYDADQYDGAYYDDEYEDGMEAQGDANNDPGEPLTEGSMDEYDPDGTYYGTMTDDERSLDDEAESDLTTTPQPPQPEAE</sequence>
<reference evidence="3 4" key="1">
    <citation type="submission" date="2020-08" db="EMBL/GenBank/DDBJ databases">
        <title>Genomic Encyclopedia of Type Strains, Phase IV (KMG-IV): sequencing the most valuable type-strain genomes for metagenomic binning, comparative biology and taxonomic classification.</title>
        <authorList>
            <person name="Goeker M."/>
        </authorList>
    </citation>
    <scope>NUCLEOTIDE SEQUENCE [LARGE SCALE GENOMIC DNA]</scope>
    <source>
        <strain evidence="3 4">DSM 102850</strain>
    </source>
</reference>
<evidence type="ECO:0000313" key="3">
    <source>
        <dbReference type="EMBL" id="MBB4660016.1"/>
    </source>
</evidence>
<feature type="region of interest" description="Disordered" evidence="1">
    <location>
        <begin position="22"/>
        <end position="126"/>
    </location>
</feature>
<dbReference type="RefSeq" id="WP_183819205.1">
    <property type="nucleotide sequence ID" value="NZ_JACHOB010000006.1"/>
</dbReference>
<gene>
    <name evidence="3" type="ORF">GGQ59_002560</name>
</gene>
<name>A0A840I4X4_9PROT</name>
<comment type="caution">
    <text evidence="3">The sequence shown here is derived from an EMBL/GenBank/DDBJ whole genome shotgun (WGS) entry which is preliminary data.</text>
</comment>
<feature type="chain" id="PRO_5032871695" evidence="2">
    <location>
        <begin position="23"/>
        <end position="126"/>
    </location>
</feature>
<organism evidence="3 4">
    <name type="scientific">Parvularcula dongshanensis</name>
    <dbReference type="NCBI Taxonomy" id="1173995"/>
    <lineage>
        <taxon>Bacteria</taxon>
        <taxon>Pseudomonadati</taxon>
        <taxon>Pseudomonadota</taxon>
        <taxon>Alphaproteobacteria</taxon>
        <taxon>Parvularculales</taxon>
        <taxon>Parvularculaceae</taxon>
        <taxon>Parvularcula</taxon>
    </lineage>
</organism>
<accession>A0A840I4X4</accession>
<dbReference type="Proteomes" id="UP000563524">
    <property type="component" value="Unassembled WGS sequence"/>
</dbReference>
<dbReference type="AlphaFoldDB" id="A0A840I4X4"/>
<dbReference type="EMBL" id="JACHOB010000006">
    <property type="protein sequence ID" value="MBB4660016.1"/>
    <property type="molecule type" value="Genomic_DNA"/>
</dbReference>
<feature type="compositionally biased region" description="Acidic residues" evidence="1">
    <location>
        <begin position="47"/>
        <end position="67"/>
    </location>
</feature>
<keyword evidence="4" id="KW-1185">Reference proteome</keyword>
<protein>
    <submittedName>
        <fullName evidence="3">Uncharacterized protein</fullName>
    </submittedName>
</protein>
<feature type="signal peptide" evidence="2">
    <location>
        <begin position="1"/>
        <end position="22"/>
    </location>
</feature>
<proteinExistence type="predicted"/>
<evidence type="ECO:0000256" key="1">
    <source>
        <dbReference type="SAM" id="MobiDB-lite"/>
    </source>
</evidence>
<evidence type="ECO:0000313" key="4">
    <source>
        <dbReference type="Proteomes" id="UP000563524"/>
    </source>
</evidence>
<evidence type="ECO:0000256" key="2">
    <source>
        <dbReference type="SAM" id="SignalP"/>
    </source>
</evidence>
<keyword evidence="2" id="KW-0732">Signal</keyword>